<evidence type="ECO:0000256" key="2">
    <source>
        <dbReference type="SAM" id="Phobius"/>
    </source>
</evidence>
<dbReference type="EMBL" id="MU853334">
    <property type="protein sequence ID" value="KAK4115840.1"/>
    <property type="molecule type" value="Genomic_DNA"/>
</dbReference>
<feature type="region of interest" description="Disordered" evidence="1">
    <location>
        <begin position="1"/>
        <end position="20"/>
    </location>
</feature>
<evidence type="ECO:0000313" key="3">
    <source>
        <dbReference type="EMBL" id="KAK4115840.1"/>
    </source>
</evidence>
<sequence length="109" mass="11722">MVASPHNRASGSTAKAGRSGMIGGVDVQGIYPATAAVFVVHGVVLRLLVEAWLIDVMIVAPEFSVFVGDLGPEVNESFGQQHGDQRLFSHRVSQDHDGCGHRLDIEIWT</sequence>
<reference evidence="3" key="2">
    <citation type="submission" date="2023-05" db="EMBL/GenBank/DDBJ databases">
        <authorList>
            <consortium name="Lawrence Berkeley National Laboratory"/>
            <person name="Steindorff A."/>
            <person name="Hensen N."/>
            <person name="Bonometti L."/>
            <person name="Westerberg I."/>
            <person name="Brannstrom I.O."/>
            <person name="Guillou S."/>
            <person name="Cros-Aarteil S."/>
            <person name="Calhoun S."/>
            <person name="Haridas S."/>
            <person name="Kuo A."/>
            <person name="Mondo S."/>
            <person name="Pangilinan J."/>
            <person name="Riley R."/>
            <person name="Labutti K."/>
            <person name="Andreopoulos B."/>
            <person name="Lipzen A."/>
            <person name="Chen C."/>
            <person name="Yanf M."/>
            <person name="Daum C."/>
            <person name="Ng V."/>
            <person name="Clum A."/>
            <person name="Ohm R."/>
            <person name="Martin F."/>
            <person name="Silar P."/>
            <person name="Natvig D."/>
            <person name="Lalanne C."/>
            <person name="Gautier V."/>
            <person name="Ament-Velasquez S.L."/>
            <person name="Kruys A."/>
            <person name="Hutchinson M.I."/>
            <person name="Powell A.J."/>
            <person name="Barry K."/>
            <person name="Miller A.N."/>
            <person name="Grigoriev I.V."/>
            <person name="Debuchy R."/>
            <person name="Gladieux P."/>
            <person name="Thoren M.H."/>
            <person name="Johannesson H."/>
        </authorList>
    </citation>
    <scope>NUCLEOTIDE SEQUENCE</scope>
    <source>
        <strain evidence="3">CBS 508.74</strain>
    </source>
</reference>
<comment type="caution">
    <text evidence="3">The sequence shown here is derived from an EMBL/GenBank/DDBJ whole genome shotgun (WGS) entry which is preliminary data.</text>
</comment>
<evidence type="ECO:0000313" key="4">
    <source>
        <dbReference type="Proteomes" id="UP001302812"/>
    </source>
</evidence>
<organism evidence="3 4">
    <name type="scientific">Canariomyces notabilis</name>
    <dbReference type="NCBI Taxonomy" id="2074819"/>
    <lineage>
        <taxon>Eukaryota</taxon>
        <taxon>Fungi</taxon>
        <taxon>Dikarya</taxon>
        <taxon>Ascomycota</taxon>
        <taxon>Pezizomycotina</taxon>
        <taxon>Sordariomycetes</taxon>
        <taxon>Sordariomycetidae</taxon>
        <taxon>Sordariales</taxon>
        <taxon>Chaetomiaceae</taxon>
        <taxon>Canariomyces</taxon>
    </lineage>
</organism>
<dbReference type="Proteomes" id="UP001302812">
    <property type="component" value="Unassembled WGS sequence"/>
</dbReference>
<name>A0AAN6TKX8_9PEZI</name>
<keyword evidence="2" id="KW-0812">Transmembrane</keyword>
<evidence type="ECO:0000256" key="1">
    <source>
        <dbReference type="SAM" id="MobiDB-lite"/>
    </source>
</evidence>
<keyword evidence="2" id="KW-0472">Membrane</keyword>
<dbReference type="RefSeq" id="XP_064673410.1">
    <property type="nucleotide sequence ID" value="XM_064809538.1"/>
</dbReference>
<protein>
    <submittedName>
        <fullName evidence="3">Uncharacterized protein</fullName>
    </submittedName>
</protein>
<gene>
    <name evidence="3" type="ORF">N656DRAFT_403412</name>
</gene>
<dbReference type="AlphaFoldDB" id="A0AAN6TKX8"/>
<keyword evidence="4" id="KW-1185">Reference proteome</keyword>
<proteinExistence type="predicted"/>
<dbReference type="GeneID" id="89933662"/>
<feature type="transmembrane region" description="Helical" evidence="2">
    <location>
        <begin position="29"/>
        <end position="49"/>
    </location>
</feature>
<accession>A0AAN6TKX8</accession>
<reference evidence="3" key="1">
    <citation type="journal article" date="2023" name="Mol. Phylogenet. Evol.">
        <title>Genome-scale phylogeny and comparative genomics of the fungal order Sordariales.</title>
        <authorList>
            <person name="Hensen N."/>
            <person name="Bonometti L."/>
            <person name="Westerberg I."/>
            <person name="Brannstrom I.O."/>
            <person name="Guillou S."/>
            <person name="Cros-Aarteil S."/>
            <person name="Calhoun S."/>
            <person name="Haridas S."/>
            <person name="Kuo A."/>
            <person name="Mondo S."/>
            <person name="Pangilinan J."/>
            <person name="Riley R."/>
            <person name="LaButti K."/>
            <person name="Andreopoulos B."/>
            <person name="Lipzen A."/>
            <person name="Chen C."/>
            <person name="Yan M."/>
            <person name="Daum C."/>
            <person name="Ng V."/>
            <person name="Clum A."/>
            <person name="Steindorff A."/>
            <person name="Ohm R.A."/>
            <person name="Martin F."/>
            <person name="Silar P."/>
            <person name="Natvig D.O."/>
            <person name="Lalanne C."/>
            <person name="Gautier V."/>
            <person name="Ament-Velasquez S.L."/>
            <person name="Kruys A."/>
            <person name="Hutchinson M.I."/>
            <person name="Powell A.J."/>
            <person name="Barry K."/>
            <person name="Miller A.N."/>
            <person name="Grigoriev I.V."/>
            <person name="Debuchy R."/>
            <person name="Gladieux P."/>
            <person name="Hiltunen Thoren M."/>
            <person name="Johannesson H."/>
        </authorList>
    </citation>
    <scope>NUCLEOTIDE SEQUENCE</scope>
    <source>
        <strain evidence="3">CBS 508.74</strain>
    </source>
</reference>
<keyword evidence="2" id="KW-1133">Transmembrane helix</keyword>